<dbReference type="GO" id="GO:0016301">
    <property type="term" value="F:kinase activity"/>
    <property type="evidence" value="ECO:0007669"/>
    <property type="project" value="UniProtKB-KW"/>
</dbReference>
<feature type="transmembrane region" description="Helical" evidence="9">
    <location>
        <begin position="92"/>
        <end position="116"/>
    </location>
</feature>
<name>A0ABY8FVU3_9SPHN</name>
<dbReference type="PANTHER" id="PTHR41523">
    <property type="entry name" value="TWO-COMPONENT SYSTEM SENSOR PROTEIN"/>
    <property type="match status" value="1"/>
</dbReference>
<feature type="domain" description="Signal transduction histidine kinase HWE region" evidence="10">
    <location>
        <begin position="176"/>
        <end position="259"/>
    </location>
</feature>
<dbReference type="Proteomes" id="UP001215827">
    <property type="component" value="Chromosome"/>
</dbReference>
<evidence type="ECO:0000256" key="9">
    <source>
        <dbReference type="SAM" id="Phobius"/>
    </source>
</evidence>
<dbReference type="PANTHER" id="PTHR41523:SF7">
    <property type="entry name" value="HISTIDINE KINASE"/>
    <property type="match status" value="1"/>
</dbReference>
<keyword evidence="4" id="KW-0808">Transferase</keyword>
<keyword evidence="9" id="KW-0472">Membrane</keyword>
<evidence type="ECO:0000256" key="5">
    <source>
        <dbReference type="ARBA" id="ARBA00022741"/>
    </source>
</evidence>
<gene>
    <name evidence="11" type="ORF">P7228_00205</name>
</gene>
<feature type="transmembrane region" description="Helical" evidence="9">
    <location>
        <begin position="60"/>
        <end position="86"/>
    </location>
</feature>
<evidence type="ECO:0000256" key="8">
    <source>
        <dbReference type="SAM" id="Coils"/>
    </source>
</evidence>
<proteinExistence type="predicted"/>
<dbReference type="SMART" id="SM00911">
    <property type="entry name" value="HWE_HK"/>
    <property type="match status" value="1"/>
</dbReference>
<feature type="coiled-coil region" evidence="8">
    <location>
        <begin position="128"/>
        <end position="169"/>
    </location>
</feature>
<evidence type="ECO:0000259" key="10">
    <source>
        <dbReference type="SMART" id="SM00911"/>
    </source>
</evidence>
<feature type="transmembrane region" description="Helical" evidence="9">
    <location>
        <begin position="20"/>
        <end position="48"/>
    </location>
</feature>
<evidence type="ECO:0000256" key="2">
    <source>
        <dbReference type="ARBA" id="ARBA00012438"/>
    </source>
</evidence>
<dbReference type="EMBL" id="CP121106">
    <property type="protein sequence ID" value="WFL77521.1"/>
    <property type="molecule type" value="Genomic_DNA"/>
</dbReference>
<accession>A0ABY8FVU3</accession>
<evidence type="ECO:0000256" key="3">
    <source>
        <dbReference type="ARBA" id="ARBA00022553"/>
    </source>
</evidence>
<evidence type="ECO:0000256" key="7">
    <source>
        <dbReference type="ARBA" id="ARBA00022840"/>
    </source>
</evidence>
<keyword evidence="6 11" id="KW-0418">Kinase</keyword>
<reference evidence="11 12" key="1">
    <citation type="submission" date="2023-03" db="EMBL/GenBank/DDBJ databases">
        <title>Altererythrobacter sp. CAU 1644 isolated from sand.</title>
        <authorList>
            <person name="Kim W."/>
        </authorList>
    </citation>
    <scope>NUCLEOTIDE SEQUENCE [LARGE SCALE GENOMIC DNA]</scope>
    <source>
        <strain evidence="11 12">CAU 1644</strain>
    </source>
</reference>
<sequence length="395" mass="43731">MEFLSYFEQYMPHGMCLLWQPWLLILWAGSDLLIFLSYMAIPFALFQVLKQRQELQHRGLIALFASFILLCGVTHLFSIVTLWFPIYPISGVFKLATGVVSAITAIVLFRLVPVLVTIPTPSELQKANADLRAEVAAHERTLEELRKARDELEMRVEQRTEELRQVNAKLAVIARETAHRSRNLLSVVSSLARQTARSTPDIEQFVTVFQGRINALAMATLTVIEGANESSAGLERIIKRQIEALFPSADRQVVIEGERVMVGAEAAQQISLAVYELATNAQKHGAHDKETAYVHIDWSVSNPGTDQPELVFEWREKLSDGAASFQPGEKSGGFGSNLLLKIVPAMLKGSASRHVENGVMVYQLLVPLASVTDADGTHGDVSEAARIIDRNFGIA</sequence>
<comment type="catalytic activity">
    <reaction evidence="1">
        <text>ATP + protein L-histidine = ADP + protein N-phospho-L-histidine.</text>
        <dbReference type="EC" id="2.7.13.3"/>
    </reaction>
</comment>
<keyword evidence="9" id="KW-1133">Transmembrane helix</keyword>
<keyword evidence="7" id="KW-0067">ATP-binding</keyword>
<evidence type="ECO:0000313" key="11">
    <source>
        <dbReference type="EMBL" id="WFL77521.1"/>
    </source>
</evidence>
<dbReference type="EC" id="2.7.13.3" evidence="2"/>
<keyword evidence="3" id="KW-0597">Phosphoprotein</keyword>
<dbReference type="Pfam" id="PF07536">
    <property type="entry name" value="HWE_HK"/>
    <property type="match status" value="1"/>
</dbReference>
<keyword evidence="12" id="KW-1185">Reference proteome</keyword>
<dbReference type="Pfam" id="PF25487">
    <property type="entry name" value="ETR1_N"/>
    <property type="match status" value="1"/>
</dbReference>
<dbReference type="Gene3D" id="3.30.565.10">
    <property type="entry name" value="Histidine kinase-like ATPase, C-terminal domain"/>
    <property type="match status" value="1"/>
</dbReference>
<keyword evidence="8" id="KW-0175">Coiled coil</keyword>
<dbReference type="InterPro" id="IPR036890">
    <property type="entry name" value="HATPase_C_sf"/>
</dbReference>
<dbReference type="InterPro" id="IPR058544">
    <property type="entry name" value="ETR1_N"/>
</dbReference>
<protein>
    <recommendedName>
        <fullName evidence="2">histidine kinase</fullName>
        <ecNumber evidence="2">2.7.13.3</ecNumber>
    </recommendedName>
</protein>
<dbReference type="InterPro" id="IPR011102">
    <property type="entry name" value="Sig_transdc_His_kinase_HWE"/>
</dbReference>
<dbReference type="RefSeq" id="WP_278016214.1">
    <property type="nucleotide sequence ID" value="NZ_CP121106.1"/>
</dbReference>
<evidence type="ECO:0000256" key="1">
    <source>
        <dbReference type="ARBA" id="ARBA00000085"/>
    </source>
</evidence>
<evidence type="ECO:0000256" key="6">
    <source>
        <dbReference type="ARBA" id="ARBA00022777"/>
    </source>
</evidence>
<keyword evidence="9" id="KW-0812">Transmembrane</keyword>
<evidence type="ECO:0000256" key="4">
    <source>
        <dbReference type="ARBA" id="ARBA00022679"/>
    </source>
</evidence>
<organism evidence="11 12">
    <name type="scientific">Altererythrobacter arenosus</name>
    <dbReference type="NCBI Taxonomy" id="3032592"/>
    <lineage>
        <taxon>Bacteria</taxon>
        <taxon>Pseudomonadati</taxon>
        <taxon>Pseudomonadota</taxon>
        <taxon>Alphaproteobacteria</taxon>
        <taxon>Sphingomonadales</taxon>
        <taxon>Erythrobacteraceae</taxon>
        <taxon>Altererythrobacter</taxon>
    </lineage>
</organism>
<keyword evidence="5" id="KW-0547">Nucleotide-binding</keyword>
<evidence type="ECO:0000313" key="12">
    <source>
        <dbReference type="Proteomes" id="UP001215827"/>
    </source>
</evidence>